<gene>
    <name evidence="2" type="ORF">ANN_24370</name>
</gene>
<dbReference type="PANTHER" id="PTHR10773:SF19">
    <property type="match status" value="1"/>
</dbReference>
<evidence type="ECO:0000259" key="1">
    <source>
        <dbReference type="Pfam" id="PF25273"/>
    </source>
</evidence>
<accession>A0ABQ8S2V4</accession>
<dbReference type="EMBL" id="JAJSOF020000037">
    <property type="protein sequence ID" value="KAJ4428351.1"/>
    <property type="molecule type" value="Genomic_DNA"/>
</dbReference>
<feature type="domain" description="DUF7869" evidence="1">
    <location>
        <begin position="463"/>
        <end position="511"/>
    </location>
</feature>
<sequence>MKIKRTEVRHDKSKLFTKELEHMKNRMILLSSIYKFSGKEEDRVEYKKARKTYKDSLIETKKQRNAIFIESSNNKCRAAWNLIKTECNKGVKNQNIPIEPNEMNSYRESCGNLKFRAMAILTKLGVRRAYYIASLVRKTSWESTVYATISPRTLRYYRLRTLLLIHLESKQERKAEIVPTELREVAELAGTKFLCIDHFISDTYIYTTHATRALQGRDLSGERLVPLSSARGYNVFSKKKKNNHKIRACKAFFRNNLDINDRPIRTVQNKRNKAAGTVIEPDLRGKHEKHRTLDPGTTKPFVYRKGNHMQAIRYFNESLPKSTIFRFFTPKKDKRVTCVTYENANDSEKELLKTKYDEHLQEKEMSRAEKRHDKENFEGVLAVYDLQAVMQLPKGDTSVFYYTSKLNVLNFTSYDLKTGFCECFVWDESNGHRGVNELGTCVYMYLEKKATTSDTDFMFYSYNCVGQQKNKFMLALYLYAVRYLGIKSITHKYLVKGHTQNEGDAVHSLIER</sequence>
<comment type="caution">
    <text evidence="2">The sequence shown here is derived from an EMBL/GenBank/DDBJ whole genome shotgun (WGS) entry which is preliminary data.</text>
</comment>
<name>A0ABQ8S2V4_PERAM</name>
<evidence type="ECO:0000313" key="3">
    <source>
        <dbReference type="Proteomes" id="UP001148838"/>
    </source>
</evidence>
<reference evidence="2 3" key="1">
    <citation type="journal article" date="2022" name="Allergy">
        <title>Genome assembly and annotation of Periplaneta americana reveal a comprehensive cockroach allergen profile.</title>
        <authorList>
            <person name="Wang L."/>
            <person name="Xiong Q."/>
            <person name="Saelim N."/>
            <person name="Wang L."/>
            <person name="Nong W."/>
            <person name="Wan A.T."/>
            <person name="Shi M."/>
            <person name="Liu X."/>
            <person name="Cao Q."/>
            <person name="Hui J.H.L."/>
            <person name="Sookrung N."/>
            <person name="Leung T.F."/>
            <person name="Tungtrongchitr A."/>
            <person name="Tsui S.K.W."/>
        </authorList>
    </citation>
    <scope>NUCLEOTIDE SEQUENCE [LARGE SCALE GENOMIC DNA]</scope>
    <source>
        <strain evidence="2">PWHHKU_190912</strain>
    </source>
</reference>
<proteinExistence type="predicted"/>
<dbReference type="InterPro" id="IPR057191">
    <property type="entry name" value="DUF7869"/>
</dbReference>
<protein>
    <recommendedName>
        <fullName evidence="1">DUF7869 domain-containing protein</fullName>
    </recommendedName>
</protein>
<dbReference type="Pfam" id="PF25273">
    <property type="entry name" value="DUF7869"/>
    <property type="match status" value="1"/>
</dbReference>
<dbReference type="PANTHER" id="PTHR10773">
    <property type="entry name" value="DNA-DIRECTED RNA POLYMERASES I, II, AND III SUBUNIT RPABC2"/>
    <property type="match status" value="1"/>
</dbReference>
<evidence type="ECO:0000313" key="2">
    <source>
        <dbReference type="EMBL" id="KAJ4428351.1"/>
    </source>
</evidence>
<dbReference type="Proteomes" id="UP001148838">
    <property type="component" value="Unassembled WGS sequence"/>
</dbReference>
<organism evidence="2 3">
    <name type="scientific">Periplaneta americana</name>
    <name type="common">American cockroach</name>
    <name type="synonym">Blatta americana</name>
    <dbReference type="NCBI Taxonomy" id="6978"/>
    <lineage>
        <taxon>Eukaryota</taxon>
        <taxon>Metazoa</taxon>
        <taxon>Ecdysozoa</taxon>
        <taxon>Arthropoda</taxon>
        <taxon>Hexapoda</taxon>
        <taxon>Insecta</taxon>
        <taxon>Pterygota</taxon>
        <taxon>Neoptera</taxon>
        <taxon>Polyneoptera</taxon>
        <taxon>Dictyoptera</taxon>
        <taxon>Blattodea</taxon>
        <taxon>Blattoidea</taxon>
        <taxon>Blattidae</taxon>
        <taxon>Blattinae</taxon>
        <taxon>Periplaneta</taxon>
    </lineage>
</organism>
<keyword evidence="3" id="KW-1185">Reference proteome</keyword>